<dbReference type="Proteomes" id="UP000277294">
    <property type="component" value="Unassembled WGS sequence"/>
</dbReference>
<evidence type="ECO:0000256" key="1">
    <source>
        <dbReference type="ARBA" id="ARBA00004651"/>
    </source>
</evidence>
<dbReference type="InterPro" id="IPR043428">
    <property type="entry name" value="LivM-like"/>
</dbReference>
<feature type="transmembrane region" description="Helical" evidence="6">
    <location>
        <begin position="69"/>
        <end position="91"/>
    </location>
</feature>
<keyword evidence="3 6" id="KW-0812">Transmembrane</keyword>
<evidence type="ECO:0000256" key="2">
    <source>
        <dbReference type="ARBA" id="ARBA00022475"/>
    </source>
</evidence>
<dbReference type="InterPro" id="IPR001851">
    <property type="entry name" value="ABC_transp_permease"/>
</dbReference>
<dbReference type="AlphaFoldDB" id="A0A3P4AVW4"/>
<keyword evidence="5 6" id="KW-0472">Membrane</keyword>
<evidence type="ECO:0000313" key="7">
    <source>
        <dbReference type="EMBL" id="VCU68194.1"/>
    </source>
</evidence>
<sequence>MKATTATRGGVSAPAMPLRAAGARWSRIRPVEVAFWAVAIAAAFVLPSGFLLLNELAILALFAVSLDLILGYAGIVSLGHAAFFGLGAYCAALLAKHFGIDPILGLGISAALSALLGLVTSVLVMRGSDLTRLMVTLGVALILYEIANKLNWLTGGADGLTGVTMVPLFGTFEFDLFGRTAYTYSIIVLAVLFFIARIVVHSPFGMSLQVVRQNPLRAAAMGVAVNRRRAAVYTLAAAYAGVAGALLAQTTGFASLDVLAFHRSADVMLMLVIGGVGYLYGGIIGAIIFKVMQDWLSGITPQYWEFWIGLLLVVIIVVGHEKLTRPWTWFRRGQGAKP</sequence>
<protein>
    <submittedName>
        <fullName evidence="7">Leucine/isoleucine/valine transporter permease subunit</fullName>
    </submittedName>
</protein>
<evidence type="ECO:0000256" key="6">
    <source>
        <dbReference type="SAM" id="Phobius"/>
    </source>
</evidence>
<evidence type="ECO:0000256" key="5">
    <source>
        <dbReference type="ARBA" id="ARBA00023136"/>
    </source>
</evidence>
<feature type="transmembrane region" description="Helical" evidence="6">
    <location>
        <begin position="268"/>
        <end position="291"/>
    </location>
</feature>
<feature type="transmembrane region" description="Helical" evidence="6">
    <location>
        <begin position="181"/>
        <end position="200"/>
    </location>
</feature>
<dbReference type="PANTHER" id="PTHR30482:SF17">
    <property type="entry name" value="ABC TRANSPORTER ATP-BINDING PROTEIN"/>
    <property type="match status" value="1"/>
</dbReference>
<gene>
    <name evidence="7" type="ORF">PIGHUM_00244</name>
</gene>
<organism evidence="7 8">
    <name type="scientific">Pigmentiphaga humi</name>
    <dbReference type="NCBI Taxonomy" id="2478468"/>
    <lineage>
        <taxon>Bacteria</taxon>
        <taxon>Pseudomonadati</taxon>
        <taxon>Pseudomonadota</taxon>
        <taxon>Betaproteobacteria</taxon>
        <taxon>Burkholderiales</taxon>
        <taxon>Alcaligenaceae</taxon>
        <taxon>Pigmentiphaga</taxon>
    </lineage>
</organism>
<name>A0A3P4AVW4_9BURK</name>
<comment type="subcellular location">
    <subcellularLocation>
        <location evidence="1">Cell membrane</location>
        <topology evidence="1">Multi-pass membrane protein</topology>
    </subcellularLocation>
</comment>
<accession>A0A3P4AVW4</accession>
<dbReference type="GO" id="GO:0005886">
    <property type="term" value="C:plasma membrane"/>
    <property type="evidence" value="ECO:0007669"/>
    <property type="project" value="UniProtKB-SubCell"/>
</dbReference>
<feature type="transmembrane region" description="Helical" evidence="6">
    <location>
        <begin position="33"/>
        <end position="63"/>
    </location>
</feature>
<keyword evidence="8" id="KW-1185">Reference proteome</keyword>
<dbReference type="PANTHER" id="PTHR30482">
    <property type="entry name" value="HIGH-AFFINITY BRANCHED-CHAIN AMINO ACID TRANSPORT SYSTEM PERMEASE"/>
    <property type="match status" value="1"/>
</dbReference>
<evidence type="ECO:0000256" key="4">
    <source>
        <dbReference type="ARBA" id="ARBA00022989"/>
    </source>
</evidence>
<keyword evidence="4 6" id="KW-1133">Transmembrane helix</keyword>
<proteinExistence type="predicted"/>
<reference evidence="7 8" key="1">
    <citation type="submission" date="2018-10" db="EMBL/GenBank/DDBJ databases">
        <authorList>
            <person name="Criscuolo A."/>
        </authorList>
    </citation>
    <scope>NUCLEOTIDE SEQUENCE [LARGE SCALE GENOMIC DNA]</scope>
    <source>
        <strain evidence="7">DnA1</strain>
    </source>
</reference>
<keyword evidence="2" id="KW-1003">Cell membrane</keyword>
<evidence type="ECO:0000313" key="8">
    <source>
        <dbReference type="Proteomes" id="UP000277294"/>
    </source>
</evidence>
<dbReference type="Pfam" id="PF02653">
    <property type="entry name" value="BPD_transp_2"/>
    <property type="match status" value="1"/>
</dbReference>
<dbReference type="GO" id="GO:0015658">
    <property type="term" value="F:branched-chain amino acid transmembrane transporter activity"/>
    <property type="evidence" value="ECO:0007669"/>
    <property type="project" value="InterPro"/>
</dbReference>
<dbReference type="CDD" id="cd06581">
    <property type="entry name" value="TM_PBP1_LivM_like"/>
    <property type="match status" value="1"/>
</dbReference>
<feature type="transmembrane region" description="Helical" evidence="6">
    <location>
        <begin position="230"/>
        <end position="248"/>
    </location>
</feature>
<evidence type="ECO:0000256" key="3">
    <source>
        <dbReference type="ARBA" id="ARBA00022692"/>
    </source>
</evidence>
<dbReference type="EMBL" id="UWPJ01000005">
    <property type="protein sequence ID" value="VCU68194.1"/>
    <property type="molecule type" value="Genomic_DNA"/>
</dbReference>
<feature type="transmembrane region" description="Helical" evidence="6">
    <location>
        <begin position="303"/>
        <end position="320"/>
    </location>
</feature>
<dbReference type="OrthoDB" id="3460090at2"/>
<feature type="transmembrane region" description="Helical" evidence="6">
    <location>
        <begin position="103"/>
        <end position="124"/>
    </location>
</feature>